<keyword evidence="4" id="KW-0012">Acyltransferase</keyword>
<dbReference type="GO" id="GO:0008374">
    <property type="term" value="F:O-acyltransferase activity"/>
    <property type="evidence" value="ECO:0007669"/>
    <property type="project" value="TreeGrafter"/>
</dbReference>
<dbReference type="SMART" id="SM01266">
    <property type="entry name" value="Mac"/>
    <property type="match status" value="1"/>
</dbReference>
<dbReference type="AlphaFoldDB" id="A0A7I7KSB4"/>
<dbReference type="PANTHER" id="PTHR23416:SF23">
    <property type="entry name" value="ACETYLTRANSFERASE C18B11.09C-RELATED"/>
    <property type="match status" value="1"/>
</dbReference>
<dbReference type="GO" id="GO:0005829">
    <property type="term" value="C:cytosol"/>
    <property type="evidence" value="ECO:0007669"/>
    <property type="project" value="TreeGrafter"/>
</dbReference>
<dbReference type="KEGG" id="mcoo:MCOO_03230"/>
<organism evidence="6 7">
    <name type="scientific">Mycobacterium cookii</name>
    <dbReference type="NCBI Taxonomy" id="1775"/>
    <lineage>
        <taxon>Bacteria</taxon>
        <taxon>Bacillati</taxon>
        <taxon>Actinomycetota</taxon>
        <taxon>Actinomycetes</taxon>
        <taxon>Mycobacteriales</taxon>
        <taxon>Mycobacteriaceae</taxon>
        <taxon>Mycobacterium</taxon>
    </lineage>
</organism>
<reference evidence="6 7" key="1">
    <citation type="journal article" date="2019" name="Emerg. Microbes Infect.">
        <title>Comprehensive subspecies identification of 175 nontuberculous mycobacteria species based on 7547 genomic profiles.</title>
        <authorList>
            <person name="Matsumoto Y."/>
            <person name="Kinjo T."/>
            <person name="Motooka D."/>
            <person name="Nabeya D."/>
            <person name="Jung N."/>
            <person name="Uechi K."/>
            <person name="Horii T."/>
            <person name="Iida T."/>
            <person name="Fujita J."/>
            <person name="Nakamura S."/>
        </authorList>
    </citation>
    <scope>NUCLEOTIDE SEQUENCE [LARGE SCALE GENOMIC DNA]</scope>
    <source>
        <strain evidence="6 7">JCM 12404</strain>
    </source>
</reference>
<keyword evidence="3" id="KW-0677">Repeat</keyword>
<dbReference type="PANTHER" id="PTHR23416">
    <property type="entry name" value="SIALIC ACID SYNTHASE-RELATED"/>
    <property type="match status" value="1"/>
</dbReference>
<keyword evidence="7" id="KW-1185">Reference proteome</keyword>
<evidence type="ECO:0000256" key="1">
    <source>
        <dbReference type="ARBA" id="ARBA00007274"/>
    </source>
</evidence>
<dbReference type="SUPFAM" id="SSF51161">
    <property type="entry name" value="Trimeric LpxA-like enzymes"/>
    <property type="match status" value="1"/>
</dbReference>
<dbReference type="Proteomes" id="UP000465866">
    <property type="component" value="Chromosome"/>
</dbReference>
<evidence type="ECO:0000256" key="2">
    <source>
        <dbReference type="ARBA" id="ARBA00022679"/>
    </source>
</evidence>
<evidence type="ECO:0000259" key="5">
    <source>
        <dbReference type="SMART" id="SM01266"/>
    </source>
</evidence>
<dbReference type="InterPro" id="IPR051159">
    <property type="entry name" value="Hexapeptide_acetyltransf"/>
</dbReference>
<dbReference type="FunFam" id="2.160.10.10:FF:000025">
    <property type="entry name" value="Hexapeptide-repeat containing-acetyltransferase"/>
    <property type="match status" value="1"/>
</dbReference>
<evidence type="ECO:0000256" key="3">
    <source>
        <dbReference type="ARBA" id="ARBA00022737"/>
    </source>
</evidence>
<comment type="similarity">
    <text evidence="1">Belongs to the transferase hexapeptide repeat family.</text>
</comment>
<proteinExistence type="inferred from homology"/>
<dbReference type="Gene3D" id="2.160.10.10">
    <property type="entry name" value="Hexapeptide repeat proteins"/>
    <property type="match status" value="1"/>
</dbReference>
<dbReference type="InterPro" id="IPR001451">
    <property type="entry name" value="Hexapep"/>
</dbReference>
<dbReference type="Pfam" id="PF00132">
    <property type="entry name" value="Hexapep"/>
    <property type="match status" value="1"/>
</dbReference>
<evidence type="ECO:0000256" key="4">
    <source>
        <dbReference type="ARBA" id="ARBA00023315"/>
    </source>
</evidence>
<evidence type="ECO:0000313" key="6">
    <source>
        <dbReference type="EMBL" id="BBX44308.1"/>
    </source>
</evidence>
<protein>
    <submittedName>
        <fullName evidence="6">Galactoside O-acetyltransferase</fullName>
    </submittedName>
</protein>
<accession>A0A7I7KSB4</accession>
<dbReference type="InterPro" id="IPR018357">
    <property type="entry name" value="Hexapep_transf_CS"/>
</dbReference>
<dbReference type="CDD" id="cd03357">
    <property type="entry name" value="LbH_MAT_GAT"/>
    <property type="match status" value="1"/>
</dbReference>
<feature type="domain" description="Maltose/galactoside acetyltransferase" evidence="5">
    <location>
        <begin position="5"/>
        <end position="57"/>
    </location>
</feature>
<dbReference type="InterPro" id="IPR024688">
    <property type="entry name" value="Mac_dom"/>
</dbReference>
<name>A0A7I7KSB4_9MYCO</name>
<sequence length="184" mass="19870">MRTHRDRMLSGELYQADDPDLFASRQACRRLLGRLNSTDDDDERQQLLRDLLGSLGDGSSILPRFLCDYGTQISIGAHTFVNYDAILLDCAPIVIGDHVSIGPRAQFLTPLHPIDDHEARRSGWESALPITVGDNVWLGGGVIVCAGVTIGNNTVIGAGSVVTCDVPDHVLAVGSPCRVVREIP</sequence>
<dbReference type="RefSeq" id="WP_163774712.1">
    <property type="nucleotide sequence ID" value="NZ_AP022569.1"/>
</dbReference>
<dbReference type="GO" id="GO:0016407">
    <property type="term" value="F:acetyltransferase activity"/>
    <property type="evidence" value="ECO:0007669"/>
    <property type="project" value="InterPro"/>
</dbReference>
<gene>
    <name evidence="6" type="primary">thgA3</name>
    <name evidence="6" type="ORF">MCOO_03230</name>
</gene>
<keyword evidence="2 6" id="KW-0808">Transferase</keyword>
<dbReference type="PROSITE" id="PS00101">
    <property type="entry name" value="HEXAPEP_TRANSFERASES"/>
    <property type="match status" value="1"/>
</dbReference>
<dbReference type="EMBL" id="AP022569">
    <property type="protein sequence ID" value="BBX44308.1"/>
    <property type="molecule type" value="Genomic_DNA"/>
</dbReference>
<evidence type="ECO:0000313" key="7">
    <source>
        <dbReference type="Proteomes" id="UP000465866"/>
    </source>
</evidence>
<dbReference type="InterPro" id="IPR011004">
    <property type="entry name" value="Trimer_LpxA-like_sf"/>
</dbReference>
<dbReference type="Pfam" id="PF12464">
    <property type="entry name" value="Mac"/>
    <property type="match status" value="1"/>
</dbReference>